<accession>A0ABN6J8N4</accession>
<dbReference type="Proteomes" id="UP000824633">
    <property type="component" value="Chromosome"/>
</dbReference>
<sequence length="299" mass="34842">MREKMPKAKMEWCYYNHDGKMEPLNIQNIEKEDYEAIYKGKLSCIEGCEARIKFTQRINGKKFLSTWNKEGEKHNPDNCPYHINYKGIIGRKNLIEKQEKVKFSEEQVMESLKRKIRNLQIEFNGEDLPKDKANTNRVKNTGEGEEVSITDDESGLNGTGASKGRITYIQAETINGVYHRHYRGVVGEVDNIQYGYTNGEFWAYINLKNRYNRTNVYFPESYYEGNEFRLDELKRVLDILKIKKEKNSEKIVIGCYGQIKLKEGTLNDFNINIINPKHIIVNGSTMNEIHNTGIIKSFE</sequence>
<organism evidence="1 2">
    <name type="scientific">Clostridium gelidum</name>
    <dbReference type="NCBI Taxonomy" id="704125"/>
    <lineage>
        <taxon>Bacteria</taxon>
        <taxon>Bacillati</taxon>
        <taxon>Bacillota</taxon>
        <taxon>Clostridia</taxon>
        <taxon>Eubacteriales</taxon>
        <taxon>Clostridiaceae</taxon>
        <taxon>Clostridium</taxon>
    </lineage>
</organism>
<name>A0ABN6J8N4_9CLOT</name>
<proteinExistence type="predicted"/>
<reference evidence="2" key="1">
    <citation type="submission" date="2021-07" db="EMBL/GenBank/DDBJ databases">
        <title>Complete genome sequencing of a Clostridium isolate.</title>
        <authorList>
            <person name="Ueki A."/>
            <person name="Tonouchi A."/>
        </authorList>
    </citation>
    <scope>NUCLEOTIDE SEQUENCE [LARGE SCALE GENOMIC DNA]</scope>
    <source>
        <strain evidence="2">C5S11</strain>
    </source>
</reference>
<evidence type="ECO:0000313" key="2">
    <source>
        <dbReference type="Proteomes" id="UP000824633"/>
    </source>
</evidence>
<gene>
    <name evidence="1" type="ORF">psyc5s11_53710</name>
</gene>
<keyword evidence="2" id="KW-1185">Reference proteome</keyword>
<evidence type="ECO:0000313" key="1">
    <source>
        <dbReference type="EMBL" id="BCZ49304.1"/>
    </source>
</evidence>
<dbReference type="RefSeq" id="WP_224035493.1">
    <property type="nucleotide sequence ID" value="NZ_AP024849.1"/>
</dbReference>
<protein>
    <submittedName>
        <fullName evidence="1">Uncharacterized protein</fullName>
    </submittedName>
</protein>
<dbReference type="EMBL" id="AP024849">
    <property type="protein sequence ID" value="BCZ49304.1"/>
    <property type="molecule type" value="Genomic_DNA"/>
</dbReference>